<dbReference type="InterPro" id="IPR055439">
    <property type="entry name" value="Beta-prop_EML_1st"/>
</dbReference>
<sequence length="154" mass="17053">MKNLIVTCGNGHLSFWTFDLKGATLTKNSAVFEGRDNPKTVTALCFSKTGEVITGDSNGTLSLWDPITFKIKKQAHAIHPGGIMALCISRKGSILSAGKDRMIAEWETIDLVRGRRPIEVTKQSFVNTLFYSLNYAFFKFTFPKNVIEGANEDS</sequence>
<evidence type="ECO:0000313" key="4">
    <source>
        <dbReference type="Proteomes" id="UP000035642"/>
    </source>
</evidence>
<proteinExistence type="predicted"/>
<dbReference type="InterPro" id="IPR015943">
    <property type="entry name" value="WD40/YVTN_repeat-like_dom_sf"/>
</dbReference>
<dbReference type="GO" id="GO:0000226">
    <property type="term" value="P:microtubule cytoskeleton organization"/>
    <property type="evidence" value="ECO:0007669"/>
    <property type="project" value="TreeGrafter"/>
</dbReference>
<dbReference type="PANTHER" id="PTHR13720">
    <property type="entry name" value="WD-40 REPEAT PROTEIN"/>
    <property type="match status" value="1"/>
</dbReference>
<dbReference type="GO" id="GO:0008017">
    <property type="term" value="F:microtubule binding"/>
    <property type="evidence" value="ECO:0007669"/>
    <property type="project" value="TreeGrafter"/>
</dbReference>
<dbReference type="SUPFAM" id="SSF50978">
    <property type="entry name" value="WD40 repeat-like"/>
    <property type="match status" value="1"/>
</dbReference>
<keyword evidence="1" id="KW-0853">WD repeat</keyword>
<dbReference type="Pfam" id="PF23409">
    <property type="entry name" value="Beta-prop_EML"/>
    <property type="match status" value="1"/>
</dbReference>
<dbReference type="GO" id="GO:0072686">
    <property type="term" value="C:mitotic spindle"/>
    <property type="evidence" value="ECO:0007669"/>
    <property type="project" value="TreeGrafter"/>
</dbReference>
<dbReference type="Gene3D" id="2.130.10.10">
    <property type="entry name" value="YVTN repeat-like/Quinoprotein amine dehydrogenase"/>
    <property type="match status" value="1"/>
</dbReference>
<dbReference type="AlphaFoldDB" id="A0A0K0D0Z7"/>
<evidence type="ECO:0000259" key="3">
    <source>
        <dbReference type="Pfam" id="PF23409"/>
    </source>
</evidence>
<dbReference type="Proteomes" id="UP000035642">
    <property type="component" value="Unassembled WGS sequence"/>
</dbReference>
<dbReference type="WBParaSite" id="ACAC_0000374201-mRNA-1">
    <property type="protein sequence ID" value="ACAC_0000374201-mRNA-1"/>
    <property type="gene ID" value="ACAC_0000374201"/>
</dbReference>
<accession>A0A0K0D0Z7</accession>
<dbReference type="STRING" id="6313.A0A0K0D0Z7"/>
<keyword evidence="4" id="KW-1185">Reference proteome</keyword>
<dbReference type="SMART" id="SM00320">
    <property type="entry name" value="WD40"/>
    <property type="match status" value="2"/>
</dbReference>
<keyword evidence="2" id="KW-0677">Repeat</keyword>
<evidence type="ECO:0000313" key="5">
    <source>
        <dbReference type="WBParaSite" id="ACAC_0000374201-mRNA-1"/>
    </source>
</evidence>
<reference evidence="4" key="1">
    <citation type="submission" date="2012-09" db="EMBL/GenBank/DDBJ databases">
        <authorList>
            <person name="Martin A.A."/>
        </authorList>
    </citation>
    <scope>NUCLEOTIDE SEQUENCE</scope>
</reference>
<dbReference type="PANTHER" id="PTHR13720:SF50">
    <property type="entry name" value="ECHINODERM MICROTUBULE-ASSOCIATED PROTEIN-LIKE 2"/>
    <property type="match status" value="1"/>
</dbReference>
<dbReference type="InterPro" id="IPR036322">
    <property type="entry name" value="WD40_repeat_dom_sf"/>
</dbReference>
<feature type="domain" description="EML-like first beta-propeller" evidence="3">
    <location>
        <begin position="2"/>
        <end position="108"/>
    </location>
</feature>
<reference evidence="5" key="2">
    <citation type="submission" date="2017-02" db="UniProtKB">
        <authorList>
            <consortium name="WormBaseParasite"/>
        </authorList>
    </citation>
    <scope>IDENTIFICATION</scope>
</reference>
<dbReference type="InterPro" id="IPR001680">
    <property type="entry name" value="WD40_rpt"/>
</dbReference>
<dbReference type="InterPro" id="IPR050630">
    <property type="entry name" value="WD_repeat_EMAP"/>
</dbReference>
<evidence type="ECO:0000256" key="1">
    <source>
        <dbReference type="ARBA" id="ARBA00022574"/>
    </source>
</evidence>
<organism evidence="4 5">
    <name type="scientific">Angiostrongylus cantonensis</name>
    <name type="common">Rat lungworm</name>
    <dbReference type="NCBI Taxonomy" id="6313"/>
    <lineage>
        <taxon>Eukaryota</taxon>
        <taxon>Metazoa</taxon>
        <taxon>Ecdysozoa</taxon>
        <taxon>Nematoda</taxon>
        <taxon>Chromadorea</taxon>
        <taxon>Rhabditida</taxon>
        <taxon>Rhabditina</taxon>
        <taxon>Rhabditomorpha</taxon>
        <taxon>Strongyloidea</taxon>
        <taxon>Metastrongylidae</taxon>
        <taxon>Angiostrongylus</taxon>
    </lineage>
</organism>
<name>A0A0K0D0Z7_ANGCA</name>
<evidence type="ECO:0000256" key="2">
    <source>
        <dbReference type="ARBA" id="ARBA00022737"/>
    </source>
</evidence>
<protein>
    <submittedName>
        <fullName evidence="5">WD_REPEATS_REGION domain-containing protein</fullName>
    </submittedName>
</protein>